<dbReference type="Gene3D" id="3.90.1570.10">
    <property type="entry name" value="tt1808, chain A"/>
    <property type="match status" value="1"/>
</dbReference>
<keyword evidence="2" id="KW-0540">Nuclease</keyword>
<dbReference type="AlphaFoldDB" id="A0A2T0PUH0"/>
<dbReference type="Pfam" id="PF05685">
    <property type="entry name" value="Uma2"/>
    <property type="match status" value="1"/>
</dbReference>
<accession>A0A2T0PUH0</accession>
<evidence type="ECO:0000259" key="1">
    <source>
        <dbReference type="Pfam" id="PF05685"/>
    </source>
</evidence>
<protein>
    <submittedName>
        <fullName evidence="2">Uma2 family endonuclease</fullName>
    </submittedName>
</protein>
<keyword evidence="3" id="KW-1185">Reference proteome</keyword>
<gene>
    <name evidence="2" type="ORF">CLV72_110303</name>
</gene>
<evidence type="ECO:0000313" key="2">
    <source>
        <dbReference type="EMBL" id="PRX92541.1"/>
    </source>
</evidence>
<evidence type="ECO:0000313" key="3">
    <source>
        <dbReference type="Proteomes" id="UP000237846"/>
    </source>
</evidence>
<organism evidence="2 3">
    <name type="scientific">Allonocardiopsis opalescens</name>
    <dbReference type="NCBI Taxonomy" id="1144618"/>
    <lineage>
        <taxon>Bacteria</taxon>
        <taxon>Bacillati</taxon>
        <taxon>Actinomycetota</taxon>
        <taxon>Actinomycetes</taxon>
        <taxon>Streptosporangiales</taxon>
        <taxon>Allonocardiopsis</taxon>
    </lineage>
</organism>
<dbReference type="CDD" id="cd06260">
    <property type="entry name" value="DUF820-like"/>
    <property type="match status" value="1"/>
</dbReference>
<reference evidence="2 3" key="1">
    <citation type="submission" date="2018-03" db="EMBL/GenBank/DDBJ databases">
        <title>Genomic Encyclopedia of Archaeal and Bacterial Type Strains, Phase II (KMG-II): from individual species to whole genera.</title>
        <authorList>
            <person name="Goeker M."/>
        </authorList>
    </citation>
    <scope>NUCLEOTIDE SEQUENCE [LARGE SCALE GENOMIC DNA]</scope>
    <source>
        <strain evidence="2 3">DSM 45601</strain>
    </source>
</reference>
<dbReference type="EMBL" id="PVZC01000010">
    <property type="protein sequence ID" value="PRX92541.1"/>
    <property type="molecule type" value="Genomic_DNA"/>
</dbReference>
<sequence>MDPDDFPDWLIPPTRGFTADDLDRMPGLRPHTELIDGSLIIPGYQTAFHSATISALGFALHDAVPEGLLARTRMTIRLGPRQRPEPDLVVISAEAETGLDQTWYAGEHVRLAVEVVMPESELRDRLRKPQLYAEAGIPHLWRVEGVRGKPAVHVYELDPATRGYALTGVHRERLRLTVPFGIDIDLAGIRHR</sequence>
<dbReference type="SUPFAM" id="SSF52980">
    <property type="entry name" value="Restriction endonuclease-like"/>
    <property type="match status" value="1"/>
</dbReference>
<dbReference type="InterPro" id="IPR011335">
    <property type="entry name" value="Restrct_endonuc-II-like"/>
</dbReference>
<name>A0A2T0PUH0_9ACTN</name>
<keyword evidence="2" id="KW-0255">Endonuclease</keyword>
<dbReference type="Proteomes" id="UP000237846">
    <property type="component" value="Unassembled WGS sequence"/>
</dbReference>
<dbReference type="GO" id="GO:0004519">
    <property type="term" value="F:endonuclease activity"/>
    <property type="evidence" value="ECO:0007669"/>
    <property type="project" value="UniProtKB-KW"/>
</dbReference>
<dbReference type="InterPro" id="IPR012296">
    <property type="entry name" value="Nuclease_put_TT1808"/>
</dbReference>
<proteinExistence type="predicted"/>
<dbReference type="InterPro" id="IPR008538">
    <property type="entry name" value="Uma2"/>
</dbReference>
<feature type="domain" description="Putative restriction endonuclease" evidence="1">
    <location>
        <begin position="20"/>
        <end position="184"/>
    </location>
</feature>
<comment type="caution">
    <text evidence="2">The sequence shown here is derived from an EMBL/GenBank/DDBJ whole genome shotgun (WGS) entry which is preliminary data.</text>
</comment>
<keyword evidence="2" id="KW-0378">Hydrolase</keyword>
<dbReference type="PANTHER" id="PTHR35400:SF3">
    <property type="entry name" value="SLL1072 PROTEIN"/>
    <property type="match status" value="1"/>
</dbReference>
<dbReference type="RefSeq" id="WP_245930513.1">
    <property type="nucleotide sequence ID" value="NZ_PVZC01000010.1"/>
</dbReference>
<dbReference type="PANTHER" id="PTHR35400">
    <property type="entry name" value="SLR1083 PROTEIN"/>
    <property type="match status" value="1"/>
</dbReference>